<dbReference type="GO" id="GO:0046872">
    <property type="term" value="F:metal ion binding"/>
    <property type="evidence" value="ECO:0007669"/>
    <property type="project" value="InterPro"/>
</dbReference>
<organism evidence="4 5">
    <name type="scientific">Streptomyces auratus AGR0001</name>
    <dbReference type="NCBI Taxonomy" id="1160718"/>
    <lineage>
        <taxon>Bacteria</taxon>
        <taxon>Bacillati</taxon>
        <taxon>Actinomycetota</taxon>
        <taxon>Actinomycetes</taxon>
        <taxon>Kitasatosporales</taxon>
        <taxon>Streptomycetaceae</taxon>
        <taxon>Streptomyces</taxon>
    </lineage>
</organism>
<name>A0A8B1NYP4_9ACTN</name>
<dbReference type="InterPro" id="IPR011761">
    <property type="entry name" value="ATP-grasp"/>
</dbReference>
<dbReference type="PROSITE" id="PS50975">
    <property type="entry name" value="ATP_GRASP"/>
    <property type="match status" value="1"/>
</dbReference>
<dbReference type="EMBL" id="CP072931">
    <property type="protein sequence ID" value="QTZ92101.1"/>
    <property type="molecule type" value="Genomic_DNA"/>
</dbReference>
<evidence type="ECO:0000313" key="4">
    <source>
        <dbReference type="EMBL" id="QTZ92101.1"/>
    </source>
</evidence>
<dbReference type="GO" id="GO:0005524">
    <property type="term" value="F:ATP binding"/>
    <property type="evidence" value="ECO:0007669"/>
    <property type="project" value="UniProtKB-UniRule"/>
</dbReference>
<evidence type="ECO:0000256" key="1">
    <source>
        <dbReference type="PROSITE-ProRule" id="PRU00409"/>
    </source>
</evidence>
<sequence length="394" mass="41473">MAEGLRAMSSFDTEVPVLLLRLDPGPFPRDTLGVVRSLGRAGIEVHAVAASARGPVGRSRYLHRMYARPPGPVAHAPLLDLLRDLSEGIGRPAVLLPVDDRGALAAARLAGRLLGRYLLPAQPAGLPERLADRAQLALLCGRLGLPHPATVVPAGAQQAADAAAELGLPLVAKWSRPWLLPPSAGLPGTTLVHTPDDARRLYEQTERAGSALLLQRLLPGGRGADWFFHGCFTGEGGCLIGGPGRAGRGRPWAGPAAAGRRLPNPQVERAALRLAGHLGYRGLLDLDFHRDAHGRYHLLGVSARPGAHFRLFTDPSSGLDAVRALHLDLTGRTVPRGPGVPGRRFRPGTYHRRTVPPDGAPPPAPPLPARSSAAPHGMPRGVPPAPTPGAPPRP</sequence>
<keyword evidence="1" id="KW-0067">ATP-binding</keyword>
<evidence type="ECO:0000313" key="5">
    <source>
        <dbReference type="Proteomes" id="UP000009036"/>
    </source>
</evidence>
<keyword evidence="5" id="KW-1185">Reference proteome</keyword>
<dbReference type="KEGG" id="sauh:SU9_011935"/>
<proteinExistence type="predicted"/>
<feature type="region of interest" description="Disordered" evidence="2">
    <location>
        <begin position="333"/>
        <end position="394"/>
    </location>
</feature>
<dbReference type="RefSeq" id="WP_144044229.1">
    <property type="nucleotide sequence ID" value="NZ_CP072931.1"/>
</dbReference>
<protein>
    <submittedName>
        <fullName evidence="4">ATP-grasp domain-containing protein</fullName>
    </submittedName>
</protein>
<reference evidence="4" key="2">
    <citation type="submission" date="2021-04" db="EMBL/GenBank/DDBJ databases">
        <authorList>
            <person name="Wen M.-L."/>
            <person name="Han X.-L."/>
            <person name="Xiong J."/>
        </authorList>
    </citation>
    <scope>NUCLEOTIDE SEQUENCE</scope>
    <source>
        <strain evidence="4">AGR0001</strain>
    </source>
</reference>
<dbReference type="SUPFAM" id="SSF56059">
    <property type="entry name" value="Glutathione synthetase ATP-binding domain-like"/>
    <property type="match status" value="1"/>
</dbReference>
<accession>A0A8B1NYP4</accession>
<dbReference type="Proteomes" id="UP000009036">
    <property type="component" value="Chromosome"/>
</dbReference>
<evidence type="ECO:0000256" key="2">
    <source>
        <dbReference type="SAM" id="MobiDB-lite"/>
    </source>
</evidence>
<gene>
    <name evidence="4" type="ORF">SU9_011935</name>
</gene>
<feature type="domain" description="ATP-grasp" evidence="3">
    <location>
        <begin position="137"/>
        <end position="330"/>
    </location>
</feature>
<dbReference type="AlphaFoldDB" id="A0A8B1NYP4"/>
<feature type="compositionally biased region" description="Pro residues" evidence="2">
    <location>
        <begin position="358"/>
        <end position="368"/>
    </location>
</feature>
<feature type="compositionally biased region" description="Basic residues" evidence="2">
    <location>
        <begin position="343"/>
        <end position="354"/>
    </location>
</feature>
<dbReference type="OrthoDB" id="5483448at2"/>
<feature type="compositionally biased region" description="Pro residues" evidence="2">
    <location>
        <begin position="381"/>
        <end position="394"/>
    </location>
</feature>
<reference evidence="4" key="1">
    <citation type="journal article" date="2012" name="J. Bacteriol.">
        <title>Genome Sequence of Streptomyces auratus Strain AGR0001, a Phoslactomycin-Producing Actinomycete.</title>
        <authorList>
            <person name="Han X."/>
            <person name="Li M."/>
            <person name="Ding Z."/>
            <person name="Zhao J."/>
            <person name="Ji K."/>
            <person name="Wen M."/>
            <person name="Lu T."/>
        </authorList>
    </citation>
    <scope>NUCLEOTIDE SEQUENCE</scope>
    <source>
        <strain evidence="4">AGR0001</strain>
    </source>
</reference>
<keyword evidence="1" id="KW-0547">Nucleotide-binding</keyword>
<evidence type="ECO:0000259" key="3">
    <source>
        <dbReference type="PROSITE" id="PS50975"/>
    </source>
</evidence>